<dbReference type="InterPro" id="IPR041451">
    <property type="entry name" value="RecD2_SH13"/>
</dbReference>
<dbReference type="PANTHER" id="PTHR43788:SF6">
    <property type="entry name" value="DNA HELICASE B"/>
    <property type="match status" value="1"/>
</dbReference>
<dbReference type="Gene3D" id="3.40.50.300">
    <property type="entry name" value="P-loop containing nucleotide triphosphate hydrolases"/>
    <property type="match status" value="2"/>
</dbReference>
<evidence type="ECO:0000259" key="5">
    <source>
        <dbReference type="Pfam" id="PF18335"/>
    </source>
</evidence>
<feature type="domain" description="ATP-dependent RecD2 DNA helicase-like helix-hairpin-helix" evidence="4">
    <location>
        <begin position="155"/>
        <end position="240"/>
    </location>
</feature>
<evidence type="ECO:0000313" key="7">
    <source>
        <dbReference type="EMBL" id="DAD94306.1"/>
    </source>
</evidence>
<dbReference type="GO" id="GO:0006310">
    <property type="term" value="P:DNA recombination"/>
    <property type="evidence" value="ECO:0007669"/>
    <property type="project" value="TreeGrafter"/>
</dbReference>
<dbReference type="InterPro" id="IPR027417">
    <property type="entry name" value="P-loop_NTPase"/>
</dbReference>
<dbReference type="PANTHER" id="PTHR43788">
    <property type="entry name" value="DNA2/NAM7 HELICASE FAMILY MEMBER"/>
    <property type="match status" value="1"/>
</dbReference>
<feature type="domain" description="ATP-dependent RecD2 DNA helicase SH3" evidence="5">
    <location>
        <begin position="579"/>
        <end position="649"/>
    </location>
</feature>
<protein>
    <submittedName>
        <fullName evidence="7">ATP dependent DNA helicase</fullName>
    </submittedName>
</protein>
<keyword evidence="7" id="KW-0347">Helicase</keyword>
<dbReference type="Gene3D" id="1.10.10.2220">
    <property type="match status" value="1"/>
</dbReference>
<dbReference type="CDD" id="cd17933">
    <property type="entry name" value="DEXSc_RecD-like"/>
    <property type="match status" value="1"/>
</dbReference>
<sequence length="751" mass="84966">MASENRIKIICSVETIRFYKNEFGIAVVSVDKVKEGKPKTDKFNQIIIKGTMPQLVEGNPYVLVADYVEDPKWGGQYNIISIYSAITFNENDKVGQKKFLSTLFTPLQIENMYDTLDDPFDSLKNNKAEDLVKVRGCGLDTAARWIERFNRNIHLAKIFSELEQYNLTNNMVNRLMERYNSPDLVVEKVKNNPYILCNEVKGIGWKTADKIALDSGMEEFCSQRISAFIYKYLEDSGQNGCSWITPDELMGAIIDELGEDVPDINITEAIHDMGDELWWNEDKTQIGLRKFYNIEDKIAKELIRLRDAKSEITYGDWEDTIKHVEHKNGWQFTEEQRMGVKEALENNVVVIHGEAGTGKSSSVSAFLEALKDYVYVQCALSGRASSRMAEITGEEGYTIHRLLKYPCTDDGGKNGFTYHDENPLDVDIVIVDEISMVDAYLFYYLLRAIPSGAKLICLGDMGQLESIGCGNIAFDMINSPEIPTVYLSQVHRQAAASAIVTEARRIRKGIQIVEKDWVGTETRGELQDLSLDCYSDKSNTFYKIMQRFSEVMNTENFNVMETQILVPVKKQGDACTYNINNTIQDLYNPENDNKEQIEVVSQGKVTILREGDKVINTQNTYKTNPPIFNGNLGIIKKVFPEDKAVLISFMGIGEVYVEGTQVNSIELGYAITVHKSQGSQFDHVIFGIDFSSYSLLTRELLYTGITRAKKKCDLVAQTGALRMAISKEGVSKKQTHLQQCLYDTAHPKLVF</sequence>
<dbReference type="Pfam" id="PF18335">
    <property type="entry name" value="SH3_13"/>
    <property type="match status" value="1"/>
</dbReference>
<feature type="domain" description="UvrD-like helicase C-terminal" evidence="3">
    <location>
        <begin position="668"/>
        <end position="714"/>
    </location>
</feature>
<feature type="domain" description="ATP-dependent RecD2 DNA helicase OB-fold" evidence="6">
    <location>
        <begin position="8"/>
        <end position="82"/>
    </location>
</feature>
<dbReference type="Pfam" id="PF13538">
    <property type="entry name" value="UvrD_C_2"/>
    <property type="match status" value="1"/>
</dbReference>
<keyword evidence="7" id="KW-0378">Hydrolase</keyword>
<evidence type="ECO:0000256" key="2">
    <source>
        <dbReference type="ARBA" id="ARBA00022840"/>
    </source>
</evidence>
<dbReference type="GO" id="GO:0017116">
    <property type="term" value="F:single-stranded DNA helicase activity"/>
    <property type="evidence" value="ECO:0007669"/>
    <property type="project" value="TreeGrafter"/>
</dbReference>
<dbReference type="GO" id="GO:0005524">
    <property type="term" value="F:ATP binding"/>
    <property type="evidence" value="ECO:0007669"/>
    <property type="project" value="UniProtKB-KW"/>
</dbReference>
<dbReference type="InterPro" id="IPR055446">
    <property type="entry name" value="RecD2_N_OB"/>
</dbReference>
<dbReference type="GO" id="GO:0009338">
    <property type="term" value="C:exodeoxyribonuclease V complex"/>
    <property type="evidence" value="ECO:0007669"/>
    <property type="project" value="TreeGrafter"/>
</dbReference>
<accession>A0A8S5NJ35</accession>
<proteinExistence type="predicted"/>
<name>A0A8S5NJ35_9CAUD</name>
<dbReference type="InterPro" id="IPR027785">
    <property type="entry name" value="UvrD-like_helicase_C"/>
</dbReference>
<dbReference type="Pfam" id="PF14490">
    <property type="entry name" value="HHH_RecD2"/>
    <property type="match status" value="1"/>
</dbReference>
<evidence type="ECO:0000259" key="4">
    <source>
        <dbReference type="Pfam" id="PF14490"/>
    </source>
</evidence>
<dbReference type="CDD" id="cd18809">
    <property type="entry name" value="SF1_C_RecD"/>
    <property type="match status" value="1"/>
</dbReference>
<dbReference type="Pfam" id="PF13604">
    <property type="entry name" value="AAA_30"/>
    <property type="match status" value="1"/>
</dbReference>
<dbReference type="Gene3D" id="2.30.30.940">
    <property type="match status" value="1"/>
</dbReference>
<dbReference type="SUPFAM" id="SSF52540">
    <property type="entry name" value="P-loop containing nucleoside triphosphate hydrolases"/>
    <property type="match status" value="2"/>
</dbReference>
<reference evidence="7" key="1">
    <citation type="journal article" date="2021" name="Proc. Natl. Acad. Sci. U.S.A.">
        <title>A Catalog of Tens of Thousands of Viruses from Human Metagenomes Reveals Hidden Associations with Chronic Diseases.</title>
        <authorList>
            <person name="Tisza M.J."/>
            <person name="Buck C.B."/>
        </authorList>
    </citation>
    <scope>NUCLEOTIDE SEQUENCE</scope>
    <source>
        <strain evidence="7">CttFh17</strain>
    </source>
</reference>
<organism evidence="7">
    <name type="scientific">Siphoviridae sp. cttFh17</name>
    <dbReference type="NCBI Taxonomy" id="2826491"/>
    <lineage>
        <taxon>Viruses</taxon>
        <taxon>Duplodnaviria</taxon>
        <taxon>Heunggongvirae</taxon>
        <taxon>Uroviricota</taxon>
        <taxon>Caudoviricetes</taxon>
    </lineage>
</organism>
<evidence type="ECO:0000256" key="1">
    <source>
        <dbReference type="ARBA" id="ARBA00022741"/>
    </source>
</evidence>
<dbReference type="InterPro" id="IPR050534">
    <property type="entry name" value="Coronavir_polyprotein_1ab"/>
</dbReference>
<evidence type="ECO:0000259" key="6">
    <source>
        <dbReference type="Pfam" id="PF23139"/>
    </source>
</evidence>
<evidence type="ECO:0000259" key="3">
    <source>
        <dbReference type="Pfam" id="PF13538"/>
    </source>
</evidence>
<keyword evidence="1" id="KW-0547">Nucleotide-binding</keyword>
<dbReference type="EMBL" id="BK015176">
    <property type="protein sequence ID" value="DAD94306.1"/>
    <property type="molecule type" value="Genomic_DNA"/>
</dbReference>
<dbReference type="InterPro" id="IPR029493">
    <property type="entry name" value="RecD2-like_HHH"/>
</dbReference>
<keyword evidence="2" id="KW-0067">ATP-binding</keyword>
<dbReference type="Pfam" id="PF23139">
    <property type="entry name" value="OB_YrrC"/>
    <property type="match status" value="1"/>
</dbReference>